<dbReference type="AlphaFoldDB" id="A0A423U0E2"/>
<feature type="compositionally biased region" description="Low complexity" evidence="1">
    <location>
        <begin position="435"/>
        <end position="456"/>
    </location>
</feature>
<accession>A0A423U0E2</accession>
<feature type="compositionally biased region" description="Polar residues" evidence="1">
    <location>
        <begin position="457"/>
        <end position="469"/>
    </location>
</feature>
<organism evidence="3 4">
    <name type="scientific">Penaeus vannamei</name>
    <name type="common">Whiteleg shrimp</name>
    <name type="synonym">Litopenaeus vannamei</name>
    <dbReference type="NCBI Taxonomy" id="6689"/>
    <lineage>
        <taxon>Eukaryota</taxon>
        <taxon>Metazoa</taxon>
        <taxon>Ecdysozoa</taxon>
        <taxon>Arthropoda</taxon>
        <taxon>Crustacea</taxon>
        <taxon>Multicrustacea</taxon>
        <taxon>Malacostraca</taxon>
        <taxon>Eumalacostraca</taxon>
        <taxon>Eucarida</taxon>
        <taxon>Decapoda</taxon>
        <taxon>Dendrobranchiata</taxon>
        <taxon>Penaeoidea</taxon>
        <taxon>Penaeidae</taxon>
        <taxon>Penaeus</taxon>
    </lineage>
</organism>
<evidence type="ECO:0000256" key="1">
    <source>
        <dbReference type="SAM" id="MobiDB-lite"/>
    </source>
</evidence>
<feature type="compositionally biased region" description="Basic and acidic residues" evidence="1">
    <location>
        <begin position="363"/>
        <end position="372"/>
    </location>
</feature>
<evidence type="ECO:0000313" key="3">
    <source>
        <dbReference type="EMBL" id="ROT82172.1"/>
    </source>
</evidence>
<dbReference type="STRING" id="6689.A0A423U0E2"/>
<dbReference type="GO" id="GO:0035035">
    <property type="term" value="F:histone acetyltransferase binding"/>
    <property type="evidence" value="ECO:0007669"/>
    <property type="project" value="TreeGrafter"/>
</dbReference>
<evidence type="ECO:0000259" key="2">
    <source>
        <dbReference type="SMART" id="SM01300"/>
    </source>
</evidence>
<name>A0A423U0E2_PENVA</name>
<feature type="region of interest" description="Disordered" evidence="1">
    <location>
        <begin position="587"/>
        <end position="642"/>
    </location>
</feature>
<feature type="compositionally biased region" description="Low complexity" evidence="1">
    <location>
        <begin position="261"/>
        <end position="275"/>
    </location>
</feature>
<dbReference type="Pfam" id="PF15275">
    <property type="entry name" value="PEHE"/>
    <property type="match status" value="1"/>
</dbReference>
<dbReference type="Proteomes" id="UP000283509">
    <property type="component" value="Unassembled WGS sequence"/>
</dbReference>
<feature type="region of interest" description="Disordered" evidence="1">
    <location>
        <begin position="337"/>
        <end position="482"/>
    </location>
</feature>
<dbReference type="GO" id="GO:0044545">
    <property type="term" value="C:NSL complex"/>
    <property type="evidence" value="ECO:0007669"/>
    <property type="project" value="TreeGrafter"/>
</dbReference>
<feature type="compositionally biased region" description="Acidic residues" evidence="1">
    <location>
        <begin position="623"/>
        <end position="633"/>
    </location>
</feature>
<feature type="domain" description="PEHE" evidence="2">
    <location>
        <begin position="324"/>
        <end position="466"/>
    </location>
</feature>
<dbReference type="InterPro" id="IPR029332">
    <property type="entry name" value="PEHE_dom"/>
</dbReference>
<sequence>MQVCLSSRRERALYRYCRARSWVASRWTWLQAQVADLEYRILQQQKIYAHVRNNKGAVQVEEGSRWRGMTLRDPAHLDVHDPALTCLAAPTSRTTVNGYHGRIDDGISGGVSDSSFVSARTQGLRAIKRRRLVRAGAGLCASHRRGAGGGRIPAVQCKCVLPLTCVLCTRLQGIVPPTAPPDPDTQPWNERHARVDPTFHPVLSQPADVSLSEQLKKSLLTGEVVRDVDYKRKRISAQEALLAIKRVRVDEDDDASSVYGSSLHSSPSASPAPIDRSAHKRHSSTSSQKMKQSTSSNSYDIDNIVIPYSMAASTRVEKLEYKEIPTPKWRIVPLIPNNVHSGTSQEDEFEEDVSEEATLARHSRSEELERKKFLQHLHMQVTSRSSRSRRTDSSGTNTPDHPLSPRPPDPASDTISPLATPPTTPLAPSEDSNQSSSLSAVPAVSSASAFPTSSLSITSPMSTLSNSTTQLSGYSGNSQSQSGQLLVHNSQLGGCIYNPLTSSTSQATTTSLSTSAPLTTSTSSSTPSSHLPGSRRNRTFSSGSRSRGFLGLDDSLTERMEGVVPYEQRVFPLNNAEYMIMVRETDDCDIGPPSPPLDSSSHEPINMEESGRSSPMSEVTDSAPEDDGQFDDTAEPKWTISGLKDATGQCVLQIHRN</sequence>
<dbReference type="PANTHER" id="PTHR22443:SF18">
    <property type="entry name" value="NON-SPECIFIC LETHAL 1, ISOFORM M"/>
    <property type="match status" value="1"/>
</dbReference>
<feature type="region of interest" description="Disordered" evidence="1">
    <location>
        <begin position="255"/>
        <end position="298"/>
    </location>
</feature>
<feature type="compositionally biased region" description="Low complexity" evidence="1">
    <location>
        <begin position="504"/>
        <end position="529"/>
    </location>
</feature>
<reference evidence="3 4" key="1">
    <citation type="submission" date="2018-04" db="EMBL/GenBank/DDBJ databases">
        <authorList>
            <person name="Zhang X."/>
            <person name="Yuan J."/>
            <person name="Li F."/>
            <person name="Xiang J."/>
        </authorList>
    </citation>
    <scope>NUCLEOTIDE SEQUENCE [LARGE SCALE GENOMIC DNA]</scope>
    <source>
        <tissue evidence="3">Muscle</tissue>
    </source>
</reference>
<dbReference type="InterPro" id="IPR026180">
    <property type="entry name" value="NSL1"/>
</dbReference>
<feature type="compositionally biased region" description="Low complexity" evidence="1">
    <location>
        <begin position="284"/>
        <end position="298"/>
    </location>
</feature>
<proteinExistence type="predicted"/>
<evidence type="ECO:0000313" key="4">
    <source>
        <dbReference type="Proteomes" id="UP000283509"/>
    </source>
</evidence>
<dbReference type="SMART" id="SM01300">
    <property type="entry name" value="PEHE"/>
    <property type="match status" value="1"/>
</dbReference>
<protein>
    <submittedName>
        <fullName evidence="3">Putative KAT8 regulatory NSL complex subunit 1-like isoform X1</fullName>
    </submittedName>
</protein>
<feature type="compositionally biased region" description="Acidic residues" evidence="1">
    <location>
        <begin position="345"/>
        <end position="355"/>
    </location>
</feature>
<feature type="region of interest" description="Disordered" evidence="1">
    <location>
        <begin position="504"/>
        <end position="550"/>
    </location>
</feature>
<comment type="caution">
    <text evidence="3">The sequence shown here is derived from an EMBL/GenBank/DDBJ whole genome shotgun (WGS) entry which is preliminary data.</text>
</comment>
<gene>
    <name evidence="3" type="ORF">C7M84_024668</name>
</gene>
<feature type="compositionally biased region" description="Low complexity" evidence="1">
    <location>
        <begin position="539"/>
        <end position="550"/>
    </location>
</feature>
<reference evidence="3 4" key="2">
    <citation type="submission" date="2019-01" db="EMBL/GenBank/DDBJ databases">
        <title>The decoding of complex shrimp genome reveals the adaptation for benthos swimmer, frequently molting mechanism and breeding impact on genome.</title>
        <authorList>
            <person name="Sun Y."/>
            <person name="Gao Y."/>
            <person name="Yu Y."/>
        </authorList>
    </citation>
    <scope>NUCLEOTIDE SEQUENCE [LARGE SCALE GENOMIC DNA]</scope>
    <source>
        <tissue evidence="3">Muscle</tissue>
    </source>
</reference>
<dbReference type="EMBL" id="QCYY01000871">
    <property type="protein sequence ID" value="ROT82172.1"/>
    <property type="molecule type" value="Genomic_DNA"/>
</dbReference>
<dbReference type="OrthoDB" id="6022640at2759"/>
<feature type="compositionally biased region" description="Low complexity" evidence="1">
    <location>
        <begin position="470"/>
        <end position="482"/>
    </location>
</feature>
<keyword evidence="4" id="KW-1185">Reference proteome</keyword>
<dbReference type="PANTHER" id="PTHR22443">
    <property type="entry name" value="NON-SPECIFIC LETHAL 1, ISOFORM M"/>
    <property type="match status" value="1"/>
</dbReference>